<proteinExistence type="predicted"/>
<keyword evidence="8" id="KW-1185">Reference proteome</keyword>
<evidence type="ECO:0000313" key="8">
    <source>
        <dbReference type="Proteomes" id="UP000186601"/>
    </source>
</evidence>
<dbReference type="AlphaFoldDB" id="A0A2R6S3N0"/>
<evidence type="ECO:0000256" key="2">
    <source>
        <dbReference type="ARBA" id="ARBA00022884"/>
    </source>
</evidence>
<feature type="domain" description="RRM" evidence="6">
    <location>
        <begin position="198"/>
        <end position="276"/>
    </location>
</feature>
<keyword evidence="3" id="KW-0539">Nucleus</keyword>
<dbReference type="Pfam" id="PF00076">
    <property type="entry name" value="RRM_1"/>
    <property type="match status" value="1"/>
</dbReference>
<name>A0A2R6S3N0_9APHY</name>
<dbReference type="CDD" id="cd12307">
    <property type="entry name" value="RRM_NIFK_like"/>
    <property type="match status" value="1"/>
</dbReference>
<dbReference type="PROSITE" id="PS50102">
    <property type="entry name" value="RRM"/>
    <property type="match status" value="1"/>
</dbReference>
<evidence type="ECO:0000256" key="1">
    <source>
        <dbReference type="ARBA" id="ARBA00004604"/>
    </source>
</evidence>
<dbReference type="PANTHER" id="PTHR46754">
    <property type="entry name" value="MKI67 FHA DOMAIN-INTERACTING NUCLEOLAR PHOSPHOPROTEIN"/>
    <property type="match status" value="1"/>
</dbReference>
<comment type="caution">
    <text evidence="7">The sequence shown here is derived from an EMBL/GenBank/DDBJ whole genome shotgun (WGS) entry which is preliminary data.</text>
</comment>
<dbReference type="InterPro" id="IPR035979">
    <property type="entry name" value="RBD_domain_sf"/>
</dbReference>
<dbReference type="GO" id="GO:0003723">
    <property type="term" value="F:RNA binding"/>
    <property type="evidence" value="ECO:0007669"/>
    <property type="project" value="UniProtKB-UniRule"/>
</dbReference>
<sequence>MQGIISDVKAKRAKKTKKGREVEAQVEHDVAVSKLGKVSKGKKLKEESAGNVEAEKVEESESSKVVRSKSKASTIEESTEVVEDVAPKAKKAKASKTPTLKDDGIKTKKTKASKPGKILSSKGEAEQSVGEAEDTGHAEEEDVQFFGFATDEDDSSDEEMDAEPDALDVSKLPTIAKDDATVKRKLEKAKRKPTEDRGVIYLGRIPHGFYEVQMKSYFSQFGDVSRLRLSRNKTTGRSKHYAFLEFESSSVAQIVAETMDNYLLMGHILTCKVIPKDEVHAELWVGANRKWRPVPMSRVARVQHNKPRTEEEQEKAEKRLIKRQTQKKRKLAESEINYDFEAVAYKKKPKSTEA</sequence>
<gene>
    <name evidence="7" type="ORF">PHLCEN_2v1249</name>
</gene>
<reference evidence="7 8" key="1">
    <citation type="submission" date="2018-02" db="EMBL/GenBank/DDBJ databases">
        <title>Genome sequence of the basidiomycete white-rot fungus Phlebia centrifuga.</title>
        <authorList>
            <person name="Granchi Z."/>
            <person name="Peng M."/>
            <person name="de Vries R.P."/>
            <person name="Hilden K."/>
            <person name="Makela M.R."/>
            <person name="Grigoriev I."/>
            <person name="Riley R."/>
        </authorList>
    </citation>
    <scope>NUCLEOTIDE SEQUENCE [LARGE SCALE GENOMIC DNA]</scope>
    <source>
        <strain evidence="7 8">FBCC195</strain>
    </source>
</reference>
<comment type="subcellular location">
    <subcellularLocation>
        <location evidence="1">Nucleus</location>
        <location evidence="1">Nucleolus</location>
    </subcellularLocation>
</comment>
<dbReference type="Gene3D" id="3.30.70.330">
    <property type="match status" value="1"/>
</dbReference>
<feature type="compositionally biased region" description="Basic residues" evidence="5">
    <location>
        <begin position="320"/>
        <end position="329"/>
    </location>
</feature>
<dbReference type="SMART" id="SM00360">
    <property type="entry name" value="RRM"/>
    <property type="match status" value="1"/>
</dbReference>
<feature type="region of interest" description="Disordered" evidence="5">
    <location>
        <begin position="39"/>
        <end position="138"/>
    </location>
</feature>
<feature type="region of interest" description="Disordered" evidence="5">
    <location>
        <begin position="302"/>
        <end position="329"/>
    </location>
</feature>
<evidence type="ECO:0000256" key="4">
    <source>
        <dbReference type="PROSITE-ProRule" id="PRU00176"/>
    </source>
</evidence>
<feature type="compositionally biased region" description="Basic and acidic residues" evidence="5">
    <location>
        <begin position="307"/>
        <end position="319"/>
    </location>
</feature>
<dbReference type="InterPro" id="IPR012677">
    <property type="entry name" value="Nucleotide-bd_a/b_plait_sf"/>
</dbReference>
<dbReference type="STRING" id="98765.A0A2R6S3N0"/>
<accession>A0A2R6S3N0</accession>
<protein>
    <recommendedName>
        <fullName evidence="6">RRM domain-containing protein</fullName>
    </recommendedName>
</protein>
<feature type="compositionally biased region" description="Basic and acidic residues" evidence="5">
    <location>
        <begin position="44"/>
        <end position="64"/>
    </location>
</feature>
<evidence type="ECO:0000313" key="7">
    <source>
        <dbReference type="EMBL" id="PSS36890.1"/>
    </source>
</evidence>
<dbReference type="GO" id="GO:0005730">
    <property type="term" value="C:nucleolus"/>
    <property type="evidence" value="ECO:0007669"/>
    <property type="project" value="UniProtKB-SubCell"/>
</dbReference>
<dbReference type="InterPro" id="IPR000504">
    <property type="entry name" value="RRM_dom"/>
</dbReference>
<keyword evidence="2 4" id="KW-0694">RNA-binding</keyword>
<dbReference type="Proteomes" id="UP000186601">
    <property type="component" value="Unassembled WGS sequence"/>
</dbReference>
<dbReference type="SUPFAM" id="SSF54928">
    <property type="entry name" value="RNA-binding domain, RBD"/>
    <property type="match status" value="1"/>
</dbReference>
<dbReference type="EMBL" id="MLYV02000094">
    <property type="protein sequence ID" value="PSS36890.1"/>
    <property type="molecule type" value="Genomic_DNA"/>
</dbReference>
<evidence type="ECO:0000259" key="6">
    <source>
        <dbReference type="PROSITE" id="PS50102"/>
    </source>
</evidence>
<feature type="region of interest" description="Disordered" evidence="5">
    <location>
        <begin position="1"/>
        <end position="25"/>
    </location>
</feature>
<evidence type="ECO:0000256" key="3">
    <source>
        <dbReference type="ARBA" id="ARBA00023242"/>
    </source>
</evidence>
<evidence type="ECO:0000256" key="5">
    <source>
        <dbReference type="SAM" id="MobiDB-lite"/>
    </source>
</evidence>
<organism evidence="7 8">
    <name type="scientific">Hermanssonia centrifuga</name>
    <dbReference type="NCBI Taxonomy" id="98765"/>
    <lineage>
        <taxon>Eukaryota</taxon>
        <taxon>Fungi</taxon>
        <taxon>Dikarya</taxon>
        <taxon>Basidiomycota</taxon>
        <taxon>Agaricomycotina</taxon>
        <taxon>Agaricomycetes</taxon>
        <taxon>Polyporales</taxon>
        <taxon>Meruliaceae</taxon>
        <taxon>Hermanssonia</taxon>
    </lineage>
</organism>
<dbReference type="OrthoDB" id="21467at2759"/>